<name>A0ABU1FG57_9MICO</name>
<proteinExistence type="predicted"/>
<organism evidence="3 4">
    <name type="scientific">Agromyces indicus</name>
    <dbReference type="NCBI Taxonomy" id="758919"/>
    <lineage>
        <taxon>Bacteria</taxon>
        <taxon>Bacillati</taxon>
        <taxon>Actinomycetota</taxon>
        <taxon>Actinomycetes</taxon>
        <taxon>Micrococcales</taxon>
        <taxon>Microbacteriaceae</taxon>
        <taxon>Agromyces</taxon>
    </lineage>
</organism>
<gene>
    <name evidence="3" type="ORF">RH861_01615</name>
</gene>
<feature type="compositionally biased region" description="Polar residues" evidence="1">
    <location>
        <begin position="167"/>
        <end position="182"/>
    </location>
</feature>
<keyword evidence="2" id="KW-0812">Transmembrane</keyword>
<evidence type="ECO:0000313" key="4">
    <source>
        <dbReference type="Proteomes" id="UP001260072"/>
    </source>
</evidence>
<reference evidence="4" key="1">
    <citation type="submission" date="2023-07" db="EMBL/GenBank/DDBJ databases">
        <title>Description of three actinobacteria isolated from air of manufacturing shop in a pharmaceutical factory.</title>
        <authorList>
            <person name="Zhang D.-F."/>
        </authorList>
    </citation>
    <scope>NUCLEOTIDE SEQUENCE [LARGE SCALE GENOMIC DNA]</scope>
    <source>
        <strain evidence="4">CCTCC AB 2011122</strain>
    </source>
</reference>
<evidence type="ECO:0008006" key="5">
    <source>
        <dbReference type="Google" id="ProtNLM"/>
    </source>
</evidence>
<dbReference type="EMBL" id="JAVKGS010000001">
    <property type="protein sequence ID" value="MDR5690752.1"/>
    <property type="molecule type" value="Genomic_DNA"/>
</dbReference>
<keyword evidence="2" id="KW-0472">Membrane</keyword>
<protein>
    <recommendedName>
        <fullName evidence="5">DNA helicase</fullName>
    </recommendedName>
</protein>
<sequence>MSLSRKRRKELKRLRSSAEELWGGQQDVLDQAAKVAREASHQLNLLAQEEVVPRVRTGYESYVRPGLDQARTVARGAGQTAERALGTALGAIMSVGDVANDTRVRRALARVSPRAAAVVKQKQGPGVGTYLAIGAGVIAAAGVAYAVWQTFRADDELWVADDEPMPSASSTAGSEASPSPVI</sequence>
<evidence type="ECO:0000256" key="1">
    <source>
        <dbReference type="SAM" id="MobiDB-lite"/>
    </source>
</evidence>
<accession>A0ABU1FG57</accession>
<keyword evidence="2" id="KW-1133">Transmembrane helix</keyword>
<keyword evidence="4" id="KW-1185">Reference proteome</keyword>
<feature type="region of interest" description="Disordered" evidence="1">
    <location>
        <begin position="162"/>
        <end position="182"/>
    </location>
</feature>
<dbReference type="Proteomes" id="UP001260072">
    <property type="component" value="Unassembled WGS sequence"/>
</dbReference>
<comment type="caution">
    <text evidence="3">The sequence shown here is derived from an EMBL/GenBank/DDBJ whole genome shotgun (WGS) entry which is preliminary data.</text>
</comment>
<feature type="transmembrane region" description="Helical" evidence="2">
    <location>
        <begin position="130"/>
        <end position="148"/>
    </location>
</feature>
<dbReference type="RefSeq" id="WP_082847089.1">
    <property type="nucleotide sequence ID" value="NZ_BAABBS010000001.1"/>
</dbReference>
<evidence type="ECO:0000256" key="2">
    <source>
        <dbReference type="SAM" id="Phobius"/>
    </source>
</evidence>
<evidence type="ECO:0000313" key="3">
    <source>
        <dbReference type="EMBL" id="MDR5690752.1"/>
    </source>
</evidence>